<keyword evidence="1" id="KW-0853">WD repeat</keyword>
<dbReference type="Pfam" id="PF00400">
    <property type="entry name" value="WD40"/>
    <property type="match status" value="1"/>
</dbReference>
<feature type="repeat" description="WD" evidence="1">
    <location>
        <begin position="82"/>
        <end position="103"/>
    </location>
</feature>
<evidence type="ECO:0000256" key="2">
    <source>
        <dbReference type="SAM" id="MobiDB-lite"/>
    </source>
</evidence>
<dbReference type="SMART" id="SM00320">
    <property type="entry name" value="WD40"/>
    <property type="match status" value="4"/>
</dbReference>
<evidence type="ECO:0000313" key="3">
    <source>
        <dbReference type="EMBL" id="QTZ96540.1"/>
    </source>
</evidence>
<accession>A0A8B1P5D4</accession>
<dbReference type="InterPro" id="IPR036322">
    <property type="entry name" value="WD40_repeat_dom_sf"/>
</dbReference>
<name>A0A8B1P5D4_9ACTN</name>
<dbReference type="AlphaFoldDB" id="A0A8B1P5D4"/>
<gene>
    <name evidence="3" type="ORF">SU9_033735</name>
</gene>
<dbReference type="Gene3D" id="2.130.10.10">
    <property type="entry name" value="YVTN repeat-like/Quinoprotein amine dehydrogenase"/>
    <property type="match status" value="2"/>
</dbReference>
<proteinExistence type="predicted"/>
<dbReference type="EMBL" id="CP072931">
    <property type="protein sequence ID" value="QTZ96540.1"/>
    <property type="molecule type" value="Genomic_DNA"/>
</dbReference>
<dbReference type="InterPro" id="IPR001680">
    <property type="entry name" value="WD40_rpt"/>
</dbReference>
<dbReference type="SUPFAM" id="SSF50978">
    <property type="entry name" value="WD40 repeat-like"/>
    <property type="match status" value="1"/>
</dbReference>
<evidence type="ECO:0000313" key="4">
    <source>
        <dbReference type="Proteomes" id="UP000009036"/>
    </source>
</evidence>
<dbReference type="Proteomes" id="UP000009036">
    <property type="component" value="Chromosome"/>
</dbReference>
<evidence type="ECO:0000256" key="1">
    <source>
        <dbReference type="PROSITE-ProRule" id="PRU00221"/>
    </source>
</evidence>
<organism evidence="3 4">
    <name type="scientific">Streptomyces auratus AGR0001</name>
    <dbReference type="NCBI Taxonomy" id="1160718"/>
    <lineage>
        <taxon>Bacteria</taxon>
        <taxon>Bacillati</taxon>
        <taxon>Actinomycetota</taxon>
        <taxon>Actinomycetes</taxon>
        <taxon>Kitasatosporales</taxon>
        <taxon>Streptomycetaceae</taxon>
        <taxon>Streptomyces</taxon>
    </lineage>
</organism>
<reference evidence="3" key="2">
    <citation type="submission" date="2021-04" db="EMBL/GenBank/DDBJ databases">
        <authorList>
            <person name="Wen M.-L."/>
            <person name="Han X.-L."/>
            <person name="Xiong J."/>
        </authorList>
    </citation>
    <scope>NUCLEOTIDE SEQUENCE</scope>
    <source>
        <strain evidence="3">AGR0001</strain>
    </source>
</reference>
<feature type="region of interest" description="Disordered" evidence="2">
    <location>
        <begin position="254"/>
        <end position="283"/>
    </location>
</feature>
<keyword evidence="4" id="KW-1185">Reference proteome</keyword>
<sequence length="353" mass="38706">MAETALIVDSLTGQVLWRHTGCAPGGVRWGPDGRHLAVQGRDAVLSLWRVPADSELRRGVPPERTTRMELAAPVDRSSGDCIAWRPDGQVIATASRDRAIKLWRPKRTGGETARPISRLTRVRWGPSGRTVRVQTVEGTWLSIDPWNPQAGTGEPVSPPARDLEIAKLRKESPNRLNVVELASDGRTYAVGQSGEPLQVVRANGAPGVDLFLYPPVEWKYWCSIDFTPSGDQVVAVTQDGDGRKTLSHWDLARTTRQQQRHGPPLRRHQQPTAPSTPGTRRPSLGWVRRVNASEKHVAVVADPGIIGLYDLSDIRPICWVRTNAYLSDAAFSPSGEHLAIVGVAGFYLFAVKG</sequence>
<reference evidence="3" key="1">
    <citation type="journal article" date="2012" name="J. Bacteriol.">
        <title>Genome Sequence of Streptomyces auratus Strain AGR0001, a Phoslactomycin-Producing Actinomycete.</title>
        <authorList>
            <person name="Han X."/>
            <person name="Li M."/>
            <person name="Ding Z."/>
            <person name="Zhao J."/>
            <person name="Ji K."/>
            <person name="Wen M."/>
            <person name="Lu T."/>
        </authorList>
    </citation>
    <scope>NUCLEOTIDE SEQUENCE</scope>
    <source>
        <strain evidence="3">AGR0001</strain>
    </source>
</reference>
<dbReference type="KEGG" id="sauh:SU9_033735"/>
<protein>
    <submittedName>
        <fullName evidence="3">WD40 repeat domain-containing protein</fullName>
    </submittedName>
</protein>
<dbReference type="InterPro" id="IPR015943">
    <property type="entry name" value="WD40/YVTN_repeat-like_dom_sf"/>
</dbReference>
<dbReference type="PROSITE" id="PS50082">
    <property type="entry name" value="WD_REPEATS_2"/>
    <property type="match status" value="1"/>
</dbReference>